<organism evidence="1">
    <name type="scientific">marine sediment metagenome</name>
    <dbReference type="NCBI Taxonomy" id="412755"/>
    <lineage>
        <taxon>unclassified sequences</taxon>
        <taxon>metagenomes</taxon>
        <taxon>ecological metagenomes</taxon>
    </lineage>
</organism>
<dbReference type="AlphaFoldDB" id="A0A0F9LSR1"/>
<dbReference type="EMBL" id="LAZR01010354">
    <property type="protein sequence ID" value="KKM67410.1"/>
    <property type="molecule type" value="Genomic_DNA"/>
</dbReference>
<evidence type="ECO:0000313" key="1">
    <source>
        <dbReference type="EMBL" id="KKM67410.1"/>
    </source>
</evidence>
<proteinExistence type="predicted"/>
<name>A0A0F9LSR1_9ZZZZ</name>
<comment type="caution">
    <text evidence="1">The sequence shown here is derived from an EMBL/GenBank/DDBJ whole genome shotgun (WGS) entry which is preliminary data.</text>
</comment>
<accession>A0A0F9LSR1</accession>
<gene>
    <name evidence="1" type="ORF">LCGC14_1471420</name>
</gene>
<protein>
    <submittedName>
        <fullName evidence="1">Uncharacterized protein</fullName>
    </submittedName>
</protein>
<reference evidence="1" key="1">
    <citation type="journal article" date="2015" name="Nature">
        <title>Complex archaea that bridge the gap between prokaryotes and eukaryotes.</title>
        <authorList>
            <person name="Spang A."/>
            <person name="Saw J.H."/>
            <person name="Jorgensen S.L."/>
            <person name="Zaremba-Niedzwiedzka K."/>
            <person name="Martijn J."/>
            <person name="Lind A.E."/>
            <person name="van Eijk R."/>
            <person name="Schleper C."/>
            <person name="Guy L."/>
            <person name="Ettema T.J."/>
        </authorList>
    </citation>
    <scope>NUCLEOTIDE SEQUENCE</scope>
</reference>
<sequence>MEVPNDIFALFERSKEHLGEMKTEYGICIEEGFITPRAKIITHQALSLCRNALDHAMRCYWNQEWYNHLSITQQSSYNLVYFPVAWSKEDLRRKLKNYKMKDLKICKPTVYKFLADCQAFNNVNYIWLQQLNSLAGKGKHEHLIEQNRKDYTHYTLEFAPEGKVMWRVSTTKVDPENLAQTRKQYINSEELPENVGLKETIIQRPSFRISEINQEALLFCYEAQQKSIKLITDFFQLF</sequence>